<dbReference type="PANTHER" id="PTHR44858:SF1">
    <property type="entry name" value="UDP-N-ACETYLGLUCOSAMINE--PEPTIDE N-ACETYLGLUCOSAMINYLTRANSFERASE SPINDLY-RELATED"/>
    <property type="match status" value="1"/>
</dbReference>
<dbReference type="PATRIC" id="fig|301148.3.peg.4153"/>
<evidence type="ECO:0000313" key="6">
    <source>
        <dbReference type="Proteomes" id="UP000075683"/>
    </source>
</evidence>
<evidence type="ECO:0000313" key="7">
    <source>
        <dbReference type="Proteomes" id="UP000257014"/>
    </source>
</evidence>
<dbReference type="Pfam" id="PF13181">
    <property type="entry name" value="TPR_8"/>
    <property type="match status" value="1"/>
</dbReference>
<dbReference type="Pfam" id="PF13174">
    <property type="entry name" value="TPR_6"/>
    <property type="match status" value="1"/>
</dbReference>
<dbReference type="RefSeq" id="WP_020154569.1">
    <property type="nucleotide sequence ID" value="NZ_LQYT01000007.1"/>
</dbReference>
<dbReference type="InterPro" id="IPR050498">
    <property type="entry name" value="Ycf3"/>
</dbReference>
<accession>A0A150MDZ6</accession>
<reference evidence="5 7" key="2">
    <citation type="submission" date="2018-03" db="EMBL/GenBank/DDBJ databases">
        <authorList>
            <person name="Keele B.F."/>
        </authorList>
    </citation>
    <scope>NUCLEOTIDE SEQUENCE [LARGE SCALE GENOMIC DNA]</scope>
    <source>
        <strain evidence="5">ZCTH4_d</strain>
    </source>
</reference>
<comment type="caution">
    <text evidence="4">The sequence shown here is derived from an EMBL/GenBank/DDBJ whole genome shotgun (WGS) entry which is preliminary data.</text>
</comment>
<dbReference type="SUPFAM" id="SSF48452">
    <property type="entry name" value="TPR-like"/>
    <property type="match status" value="2"/>
</dbReference>
<evidence type="ECO:0000256" key="2">
    <source>
        <dbReference type="ARBA" id="ARBA00022803"/>
    </source>
</evidence>
<dbReference type="PROSITE" id="PS50293">
    <property type="entry name" value="TPR_REGION"/>
    <property type="match status" value="1"/>
</dbReference>
<sequence>MNRMEKCVQALETGNLKKAYEYIDKIEKYGSVDEQFVLAEQLTRYGFLEDAAKIYEKLRELYPDEGELAVLLAECYADLEKDEEALLVLEAIPEDDPFYPRSLLIQADIYQSEGLYEVSERKLLEAEKILPEDPVIQFALAELYASMGRLAEAVYKYEQLIEKGEKIKGVNLYHRLANCYSAAGEFEKAMSFYEKALDEELTADILFGFGFAAYQAGNYKTAAQKFSEVKELDPDYESVYLPLAQAYEKEGELEKSLEAAREGIAVNPYHKELYYFAGRTALKIGEKEEAERHLKKALELDPHYLDALLTLTKLLLDQERYEEVVEAAEPVLVDGEEDPELLWDYAIACQKTERYEDALTSYREAYNDFKENEDFLQNYGFFLMEEGLTEEAIEIFKQLVKLDPSNPDYRDVLERLETN</sequence>
<dbReference type="Gene3D" id="1.25.40.10">
    <property type="entry name" value="Tetratricopeptide repeat domain"/>
    <property type="match status" value="3"/>
</dbReference>
<feature type="repeat" description="TPR" evidence="3">
    <location>
        <begin position="237"/>
        <end position="270"/>
    </location>
</feature>
<dbReference type="OrthoDB" id="2080803at2"/>
<dbReference type="EMBL" id="LQYT01000007">
    <property type="protein sequence ID" value="KYD22787.1"/>
    <property type="molecule type" value="Genomic_DNA"/>
</dbReference>
<dbReference type="AlphaFoldDB" id="A0A150MDZ6"/>
<feature type="repeat" description="TPR" evidence="3">
    <location>
        <begin position="271"/>
        <end position="304"/>
    </location>
</feature>
<keyword evidence="1" id="KW-0677">Repeat</keyword>
<dbReference type="Pfam" id="PF14559">
    <property type="entry name" value="TPR_19"/>
    <property type="match status" value="3"/>
</dbReference>
<organism evidence="4 6">
    <name type="scientific">Caldibacillus debilis</name>
    <dbReference type="NCBI Taxonomy" id="301148"/>
    <lineage>
        <taxon>Bacteria</taxon>
        <taxon>Bacillati</taxon>
        <taxon>Bacillota</taxon>
        <taxon>Bacilli</taxon>
        <taxon>Bacillales</taxon>
        <taxon>Bacillaceae</taxon>
        <taxon>Caldibacillus</taxon>
    </lineage>
</organism>
<dbReference type="InterPro" id="IPR019734">
    <property type="entry name" value="TPR_rpt"/>
</dbReference>
<dbReference type="PROSITE" id="PS50005">
    <property type="entry name" value="TPR"/>
    <property type="match status" value="4"/>
</dbReference>
<dbReference type="PANTHER" id="PTHR44858">
    <property type="entry name" value="TETRATRICOPEPTIDE REPEAT PROTEIN 6"/>
    <property type="match status" value="1"/>
</dbReference>
<evidence type="ECO:0000256" key="1">
    <source>
        <dbReference type="ARBA" id="ARBA00022737"/>
    </source>
</evidence>
<protein>
    <submittedName>
        <fullName evidence="5">Tetratricopeptide repeat protein</fullName>
    </submittedName>
</protein>
<gene>
    <name evidence="4" type="ORF">B4135_0288</name>
    <name evidence="5" type="ORF">C6P37_12590</name>
</gene>
<proteinExistence type="predicted"/>
<feature type="repeat" description="TPR" evidence="3">
    <location>
        <begin position="203"/>
        <end position="236"/>
    </location>
</feature>
<dbReference type="SMART" id="SM00028">
    <property type="entry name" value="TPR"/>
    <property type="match status" value="9"/>
</dbReference>
<dbReference type="InterPro" id="IPR011990">
    <property type="entry name" value="TPR-like_helical_dom_sf"/>
</dbReference>
<evidence type="ECO:0000313" key="4">
    <source>
        <dbReference type="EMBL" id="KYD22787.1"/>
    </source>
</evidence>
<evidence type="ECO:0000256" key="3">
    <source>
        <dbReference type="PROSITE-ProRule" id="PRU00339"/>
    </source>
</evidence>
<keyword evidence="2 3" id="KW-0802">TPR repeat</keyword>
<dbReference type="Proteomes" id="UP000257014">
    <property type="component" value="Unassembled WGS sequence"/>
</dbReference>
<reference evidence="4 6" key="1">
    <citation type="submission" date="2016-01" db="EMBL/GenBank/DDBJ databases">
        <title>Draft Genome Sequences of Seven Thermophilic Sporeformers Isolated from Foods.</title>
        <authorList>
            <person name="Berendsen E.M."/>
            <person name="Wells-Bennik M.H."/>
            <person name="Krawcyk A.O."/>
            <person name="De Jong A."/>
            <person name="Holsappel S."/>
            <person name="Eijlander R.T."/>
            <person name="Kuipers O.P."/>
        </authorList>
    </citation>
    <scope>NUCLEOTIDE SEQUENCE [LARGE SCALE GENOMIC DNA]</scope>
    <source>
        <strain evidence="4 6">B4135</strain>
    </source>
</reference>
<dbReference type="STRING" id="301148.B4135_0288"/>
<evidence type="ECO:0000313" key="5">
    <source>
        <dbReference type="EMBL" id="REJ26902.1"/>
    </source>
</evidence>
<dbReference type="EMBL" id="QEWE01000023">
    <property type="protein sequence ID" value="REJ26902.1"/>
    <property type="molecule type" value="Genomic_DNA"/>
</dbReference>
<feature type="repeat" description="TPR" evidence="3">
    <location>
        <begin position="373"/>
        <end position="406"/>
    </location>
</feature>
<name>A0A150MDZ6_9BACI</name>
<dbReference type="Proteomes" id="UP000075683">
    <property type="component" value="Unassembled WGS sequence"/>
</dbReference>